<sequence>MDSHTAVQNLSQLVDISSFSTEQQTMSDMSYNPVFGIICSSSYDRVTRSSERLEAYFDELKSEYPEVEQLSEHYHKVTAQIEMDKLSAVISSPVIHHSRLNNHFNQQRQQLMTYYTERLADIGNQKAETDVNKDVNWIAVKLMKEWFDKNEHHPYPTKKDVKHIAMLGNITDKDIETWFMFERIRRSSVKECPDLS</sequence>
<evidence type="ECO:0000256" key="4">
    <source>
        <dbReference type="PROSITE-ProRule" id="PRU00108"/>
    </source>
</evidence>
<dbReference type="EMBL" id="CACVKT020001575">
    <property type="protein sequence ID" value="CAC5369192.1"/>
    <property type="molecule type" value="Genomic_DNA"/>
</dbReference>
<comment type="subcellular location">
    <subcellularLocation>
        <location evidence="4">Nucleus</location>
    </subcellularLocation>
</comment>
<dbReference type="InterPro" id="IPR001356">
    <property type="entry name" value="HD"/>
</dbReference>
<keyword evidence="2 4" id="KW-0371">Homeobox</keyword>
<proteinExistence type="predicted"/>
<evidence type="ECO:0000256" key="1">
    <source>
        <dbReference type="ARBA" id="ARBA00023125"/>
    </source>
</evidence>
<evidence type="ECO:0000313" key="7">
    <source>
        <dbReference type="Proteomes" id="UP000507470"/>
    </source>
</evidence>
<reference evidence="6 7" key="1">
    <citation type="submission" date="2020-06" db="EMBL/GenBank/DDBJ databases">
        <authorList>
            <person name="Li R."/>
            <person name="Bekaert M."/>
        </authorList>
    </citation>
    <scope>NUCLEOTIDE SEQUENCE [LARGE SCALE GENOMIC DNA]</scope>
    <source>
        <strain evidence="7">wild</strain>
    </source>
</reference>
<dbReference type="InterPro" id="IPR009057">
    <property type="entry name" value="Homeodomain-like_sf"/>
</dbReference>
<evidence type="ECO:0000259" key="5">
    <source>
        <dbReference type="PROSITE" id="PS50071"/>
    </source>
</evidence>
<name>A0A6J8AMP5_MYTCO</name>
<keyword evidence="7" id="KW-1185">Reference proteome</keyword>
<organism evidence="6 7">
    <name type="scientific">Mytilus coruscus</name>
    <name type="common">Sea mussel</name>
    <dbReference type="NCBI Taxonomy" id="42192"/>
    <lineage>
        <taxon>Eukaryota</taxon>
        <taxon>Metazoa</taxon>
        <taxon>Spiralia</taxon>
        <taxon>Lophotrochozoa</taxon>
        <taxon>Mollusca</taxon>
        <taxon>Bivalvia</taxon>
        <taxon>Autobranchia</taxon>
        <taxon>Pteriomorphia</taxon>
        <taxon>Mytilida</taxon>
        <taxon>Mytiloidea</taxon>
        <taxon>Mytilidae</taxon>
        <taxon>Mytilinae</taxon>
        <taxon>Mytilus</taxon>
    </lineage>
</organism>
<dbReference type="InterPro" id="IPR008422">
    <property type="entry name" value="KN_HD"/>
</dbReference>
<dbReference type="SUPFAM" id="SSF46689">
    <property type="entry name" value="Homeodomain-like"/>
    <property type="match status" value="1"/>
</dbReference>
<dbReference type="AlphaFoldDB" id="A0A6J8AMP5"/>
<dbReference type="GO" id="GO:0006355">
    <property type="term" value="P:regulation of DNA-templated transcription"/>
    <property type="evidence" value="ECO:0007669"/>
    <property type="project" value="InterPro"/>
</dbReference>
<dbReference type="Proteomes" id="UP000507470">
    <property type="component" value="Unassembled WGS sequence"/>
</dbReference>
<evidence type="ECO:0000256" key="3">
    <source>
        <dbReference type="ARBA" id="ARBA00023242"/>
    </source>
</evidence>
<feature type="DNA-binding region" description="Homeobox" evidence="4">
    <location>
        <begin position="142"/>
        <end position="190"/>
    </location>
</feature>
<feature type="domain" description="Homeobox" evidence="5">
    <location>
        <begin position="140"/>
        <end position="189"/>
    </location>
</feature>
<dbReference type="CDD" id="cd00086">
    <property type="entry name" value="homeodomain"/>
    <property type="match status" value="1"/>
</dbReference>
<dbReference type="GO" id="GO:0003677">
    <property type="term" value="F:DNA binding"/>
    <property type="evidence" value="ECO:0007669"/>
    <property type="project" value="UniProtKB-UniRule"/>
</dbReference>
<dbReference type="Gene3D" id="1.10.10.60">
    <property type="entry name" value="Homeodomain-like"/>
    <property type="match status" value="1"/>
</dbReference>
<gene>
    <name evidence="6" type="ORF">MCOR_8468</name>
</gene>
<evidence type="ECO:0000313" key="6">
    <source>
        <dbReference type="EMBL" id="CAC5369192.1"/>
    </source>
</evidence>
<evidence type="ECO:0000256" key="2">
    <source>
        <dbReference type="ARBA" id="ARBA00023155"/>
    </source>
</evidence>
<dbReference type="OrthoDB" id="10056939at2759"/>
<dbReference type="PROSITE" id="PS50071">
    <property type="entry name" value="HOMEOBOX_2"/>
    <property type="match status" value="1"/>
</dbReference>
<dbReference type="GO" id="GO:0005634">
    <property type="term" value="C:nucleus"/>
    <property type="evidence" value="ECO:0007669"/>
    <property type="project" value="UniProtKB-SubCell"/>
</dbReference>
<dbReference type="Pfam" id="PF05920">
    <property type="entry name" value="Homeobox_KN"/>
    <property type="match status" value="1"/>
</dbReference>
<keyword evidence="1 4" id="KW-0238">DNA-binding</keyword>
<accession>A0A6J8AMP5</accession>
<protein>
    <recommendedName>
        <fullName evidence="5">Homeobox domain-containing protein</fullName>
    </recommendedName>
</protein>
<keyword evidence="3 4" id="KW-0539">Nucleus</keyword>